<evidence type="ECO:0000256" key="2">
    <source>
        <dbReference type="ARBA" id="ARBA00022438"/>
    </source>
</evidence>
<keyword evidence="2" id="KW-0031">Aminopeptidase</keyword>
<accession>A0A5B0SNU3</accession>
<dbReference type="Gene3D" id="3.40.630.10">
    <property type="entry name" value="Zn peptidases"/>
    <property type="match status" value="1"/>
</dbReference>
<dbReference type="GO" id="GO:0005737">
    <property type="term" value="C:cytoplasm"/>
    <property type="evidence" value="ECO:0007669"/>
    <property type="project" value="InterPro"/>
</dbReference>
<reference evidence="6 7" key="1">
    <citation type="submission" date="2019-05" db="EMBL/GenBank/DDBJ databases">
        <title>Emergence of the Ug99 lineage of the wheat stem rust pathogen through somatic hybridization.</title>
        <authorList>
            <person name="Li F."/>
            <person name="Upadhyaya N.M."/>
            <person name="Sperschneider J."/>
            <person name="Matny O."/>
            <person name="Nguyen-Phuc H."/>
            <person name="Mago R."/>
            <person name="Raley C."/>
            <person name="Miller M.E."/>
            <person name="Silverstein K.A.T."/>
            <person name="Henningsen E."/>
            <person name="Hirsch C.D."/>
            <person name="Visser B."/>
            <person name="Pretorius Z.A."/>
            <person name="Steffenson B.J."/>
            <person name="Schwessinger B."/>
            <person name="Dodds P.N."/>
            <person name="Figueroa M."/>
        </authorList>
    </citation>
    <scope>NUCLEOTIDE SEQUENCE [LARGE SCALE GENOMIC DNA]</scope>
    <source>
        <strain evidence="6 7">Ug99</strain>
    </source>
</reference>
<organism evidence="6 7">
    <name type="scientific">Puccinia graminis f. sp. tritici</name>
    <dbReference type="NCBI Taxonomy" id="56615"/>
    <lineage>
        <taxon>Eukaryota</taxon>
        <taxon>Fungi</taxon>
        <taxon>Dikarya</taxon>
        <taxon>Basidiomycota</taxon>
        <taxon>Pucciniomycotina</taxon>
        <taxon>Pucciniomycetes</taxon>
        <taxon>Pucciniales</taxon>
        <taxon>Pucciniaceae</taxon>
        <taxon>Puccinia</taxon>
    </lineage>
</organism>
<dbReference type="SUPFAM" id="SSF53187">
    <property type="entry name" value="Zn-dependent exopeptidases"/>
    <property type="match status" value="1"/>
</dbReference>
<comment type="similarity">
    <text evidence="1">Belongs to the peptidase M17 family.</text>
</comment>
<protein>
    <recommendedName>
        <fullName evidence="5">Cytosol aminopeptidase domain-containing protein</fullName>
    </recommendedName>
</protein>
<dbReference type="Pfam" id="PF00883">
    <property type="entry name" value="Peptidase_M17"/>
    <property type="match status" value="1"/>
</dbReference>
<feature type="domain" description="Cytosol aminopeptidase" evidence="5">
    <location>
        <begin position="10"/>
        <end position="85"/>
    </location>
</feature>
<evidence type="ECO:0000256" key="4">
    <source>
        <dbReference type="ARBA" id="ARBA00022801"/>
    </source>
</evidence>
<dbReference type="GO" id="GO:0070006">
    <property type="term" value="F:metalloaminopeptidase activity"/>
    <property type="evidence" value="ECO:0007669"/>
    <property type="project" value="InterPro"/>
</dbReference>
<evidence type="ECO:0000256" key="1">
    <source>
        <dbReference type="ARBA" id="ARBA00009528"/>
    </source>
</evidence>
<dbReference type="AlphaFoldDB" id="A0A5B0SNU3"/>
<keyword evidence="4" id="KW-0378">Hydrolase</keyword>
<dbReference type="EMBL" id="VDEP01000003">
    <property type="protein sequence ID" value="KAA1138254.1"/>
    <property type="molecule type" value="Genomic_DNA"/>
</dbReference>
<evidence type="ECO:0000313" key="6">
    <source>
        <dbReference type="EMBL" id="KAA1138254.1"/>
    </source>
</evidence>
<dbReference type="GO" id="GO:0006508">
    <property type="term" value="P:proteolysis"/>
    <property type="evidence" value="ECO:0007669"/>
    <property type="project" value="UniProtKB-KW"/>
</dbReference>
<comment type="caution">
    <text evidence="6">The sequence shown here is derived from an EMBL/GenBank/DDBJ whole genome shotgun (WGS) entry which is preliminary data.</text>
</comment>
<dbReference type="InterPro" id="IPR011356">
    <property type="entry name" value="Leucine_aapep/pepB"/>
</dbReference>
<dbReference type="GO" id="GO:0030145">
    <property type="term" value="F:manganese ion binding"/>
    <property type="evidence" value="ECO:0007669"/>
    <property type="project" value="InterPro"/>
</dbReference>
<dbReference type="Proteomes" id="UP000325313">
    <property type="component" value="Unassembled WGS sequence"/>
</dbReference>
<evidence type="ECO:0000313" key="7">
    <source>
        <dbReference type="Proteomes" id="UP000325313"/>
    </source>
</evidence>
<gene>
    <name evidence="6" type="ORF">PGTUg99_027507</name>
</gene>
<evidence type="ECO:0000256" key="3">
    <source>
        <dbReference type="ARBA" id="ARBA00022670"/>
    </source>
</evidence>
<dbReference type="InterPro" id="IPR000819">
    <property type="entry name" value="Peptidase_M17_C"/>
</dbReference>
<keyword evidence="3" id="KW-0645">Protease</keyword>
<name>A0A5B0SNU3_PUCGR</name>
<dbReference type="PANTHER" id="PTHR11963">
    <property type="entry name" value="LEUCINE AMINOPEPTIDASE-RELATED"/>
    <property type="match status" value="1"/>
</dbReference>
<evidence type="ECO:0000259" key="5">
    <source>
        <dbReference type="Pfam" id="PF00883"/>
    </source>
</evidence>
<dbReference type="PANTHER" id="PTHR11963:SF23">
    <property type="entry name" value="CYTOSOL AMINOPEPTIDASE"/>
    <property type="match status" value="1"/>
</dbReference>
<sequence length="91" mass="10424">MGNRQAGHPHTHAEGRLVLANTLYYTSSVYKPKTVIVIAIPKIVDRLGEPFSGIFSTSDNLWSHLDSTGKAEQDRFWRMPFDNFYMRPARL</sequence>
<proteinExistence type="inferred from homology"/>